<comment type="caution">
    <text evidence="2">The sequence shown here is derived from an EMBL/GenBank/DDBJ whole genome shotgun (WGS) entry which is preliminary data.</text>
</comment>
<name>A0A2I1D2C3_ASPC2</name>
<dbReference type="EMBL" id="MSFM01000006">
    <property type="protein sequence ID" value="PKY03998.1"/>
    <property type="molecule type" value="Genomic_DNA"/>
</dbReference>
<evidence type="ECO:0000313" key="3">
    <source>
        <dbReference type="Proteomes" id="UP000234254"/>
    </source>
</evidence>
<evidence type="ECO:0000313" key="2">
    <source>
        <dbReference type="EMBL" id="PKY03998.1"/>
    </source>
</evidence>
<organism evidence="2 3">
    <name type="scientific">Aspergillus campestris (strain IBT 28561)</name>
    <dbReference type="NCBI Taxonomy" id="1392248"/>
    <lineage>
        <taxon>Eukaryota</taxon>
        <taxon>Fungi</taxon>
        <taxon>Dikarya</taxon>
        <taxon>Ascomycota</taxon>
        <taxon>Pezizomycotina</taxon>
        <taxon>Eurotiomycetes</taxon>
        <taxon>Eurotiomycetidae</taxon>
        <taxon>Eurotiales</taxon>
        <taxon>Aspergillaceae</taxon>
        <taxon>Aspergillus</taxon>
        <taxon>Aspergillus subgen. Circumdati</taxon>
    </lineage>
</organism>
<dbReference type="RefSeq" id="XP_024692592.1">
    <property type="nucleotide sequence ID" value="XM_024837140.1"/>
</dbReference>
<dbReference type="OrthoDB" id="5357075at2759"/>
<keyword evidence="3" id="KW-1185">Reference proteome</keyword>
<dbReference type="Proteomes" id="UP000234254">
    <property type="component" value="Unassembled WGS sequence"/>
</dbReference>
<feature type="region of interest" description="Disordered" evidence="1">
    <location>
        <begin position="121"/>
        <end position="148"/>
    </location>
</feature>
<evidence type="ECO:0000256" key="1">
    <source>
        <dbReference type="SAM" id="MobiDB-lite"/>
    </source>
</evidence>
<dbReference type="GeneID" id="36544664"/>
<reference evidence="2" key="1">
    <citation type="submission" date="2016-12" db="EMBL/GenBank/DDBJ databases">
        <title>The genomes of Aspergillus section Nigri reveals drivers in fungal speciation.</title>
        <authorList>
            <consortium name="DOE Joint Genome Institute"/>
            <person name="Vesth T.C."/>
            <person name="Nybo J."/>
            <person name="Theobald S."/>
            <person name="Brandl J."/>
            <person name="Frisvad J.C."/>
            <person name="Nielsen K.F."/>
            <person name="Lyhne E.K."/>
            <person name="Kogle M.E."/>
            <person name="Kuo A."/>
            <person name="Riley R."/>
            <person name="Clum A."/>
            <person name="Nolan M."/>
            <person name="Lipzen A."/>
            <person name="Salamov A."/>
            <person name="Henrissat B."/>
            <person name="Wiebenga A."/>
            <person name="De vries R.P."/>
            <person name="Grigoriev I.V."/>
            <person name="Mortensen U.H."/>
            <person name="Andersen M.R."/>
            <person name="Baker S.E."/>
        </authorList>
    </citation>
    <scope>NUCLEOTIDE SEQUENCE</scope>
    <source>
        <strain evidence="2">IBT 28561</strain>
    </source>
</reference>
<sequence length="167" mass="18626">MQLPLWNQSVYDATQCLDHSPYATLEEFTQQSANSSCVIMKAMDNDSPMDCGIGPWSLSTEQLQVFQYALHENRLRFHGDPSAYQGYSNIVDSPAAERQPSVNFKVHQNGQTLSLETVDGLEDPSQLRPAVESEADSSTPEYLGDDDDLQYAESYMIAGYETLSETL</sequence>
<protein>
    <submittedName>
        <fullName evidence="2">Uncharacterized protein</fullName>
    </submittedName>
</protein>
<dbReference type="AlphaFoldDB" id="A0A2I1D2C3"/>
<gene>
    <name evidence="2" type="ORF">P168DRAFT_290124</name>
</gene>
<proteinExistence type="predicted"/>
<accession>A0A2I1D2C3</accession>
<dbReference type="VEuPathDB" id="FungiDB:P168DRAFT_290124"/>